<gene>
    <name evidence="4" type="ordered locus">AZOLI_p60034</name>
</gene>
<dbReference type="Gene3D" id="3.40.50.300">
    <property type="entry name" value="P-loop containing nucleotide triphosphate hydrolases"/>
    <property type="match status" value="1"/>
</dbReference>
<reference evidence="5" key="1">
    <citation type="journal article" date="2011" name="PLoS Genet.">
        <title>Azospirillum genomes reveal transition of bacteria from aquatic to terrestrial environments.</title>
        <authorList>
            <person name="Wisniewski-Dye F."/>
            <person name="Borziak K."/>
            <person name="Khalsa-Moyers G."/>
            <person name="Alexandre G."/>
            <person name="Sukharnikov L.O."/>
            <person name="Wuichet K."/>
            <person name="Hurst G.B."/>
            <person name="McDonald W.H."/>
            <person name="Robertson J.S."/>
            <person name="Barbe V."/>
            <person name="Calteau A."/>
            <person name="Rouy Z."/>
            <person name="Mangenot S."/>
            <person name="Prigent-Combaret C."/>
            <person name="Normand P."/>
            <person name="Boyer M."/>
            <person name="Siguier P."/>
            <person name="Dessaux Y."/>
            <person name="Elmerich C."/>
            <person name="Condemine G."/>
            <person name="Krishnen G."/>
            <person name="Kennedy I."/>
            <person name="Paterson A.H."/>
            <person name="Gonzalez V."/>
            <person name="Mavingui P."/>
            <person name="Zhulin I.B."/>
        </authorList>
    </citation>
    <scope>NUCLEOTIDE SEQUENCE [LARGE SCALE GENOMIC DNA]</scope>
    <source>
        <strain evidence="5">4B</strain>
    </source>
</reference>
<evidence type="ECO:0000259" key="3">
    <source>
        <dbReference type="Pfam" id="PF00685"/>
    </source>
</evidence>
<dbReference type="Pfam" id="PF00685">
    <property type="entry name" value="Sulfotransfer_1"/>
    <property type="match status" value="1"/>
</dbReference>
<comment type="similarity">
    <text evidence="1">Belongs to the sulfotransferase 1 family.</text>
</comment>
<dbReference type="SUPFAM" id="SSF52540">
    <property type="entry name" value="P-loop containing nucleoside triphosphate hydrolases"/>
    <property type="match status" value="1"/>
</dbReference>
<keyword evidence="4" id="KW-0614">Plasmid</keyword>
<name>G7ZIX2_AZOL4</name>
<evidence type="ECO:0000256" key="2">
    <source>
        <dbReference type="ARBA" id="ARBA00022679"/>
    </source>
</evidence>
<sequence>MKNLVFCNLFYSGSSAIVPILEDYLRTTHVNVLNYGPESTRRLVDDPPPGPYFHWTHNNSDFFIPFFEREEVSIVFLQRDPRDVAISYLEDHIFRGIVDRAKLRETLHGLAYGNFANTIREACKWVALAQERPIKVIKFDELKQDTVGVTLDVLEFYGFTRDPELEQKIRSLYDTKYSFEAMSNRPRGSDGEMVRNRYIVRKGVSGEWRRLFSPEALESWDKELGAEIALLGYEPCLPRTVDGV</sequence>
<evidence type="ECO:0000256" key="1">
    <source>
        <dbReference type="ARBA" id="ARBA00005771"/>
    </source>
</evidence>
<dbReference type="InterPro" id="IPR027417">
    <property type="entry name" value="P-loop_NTPase"/>
</dbReference>
<dbReference type="Proteomes" id="UP000005667">
    <property type="component" value="Plasmid AZO_p6"/>
</dbReference>
<keyword evidence="2" id="KW-0808">Transferase</keyword>
<dbReference type="HOGENOM" id="CLU_1136246_0_0_5"/>
<dbReference type="GO" id="GO:0008146">
    <property type="term" value="F:sulfotransferase activity"/>
    <property type="evidence" value="ECO:0007669"/>
    <property type="project" value="InterPro"/>
</dbReference>
<protein>
    <recommendedName>
        <fullName evidence="3">Sulfotransferase domain-containing protein</fullName>
    </recommendedName>
</protein>
<evidence type="ECO:0000313" key="4">
    <source>
        <dbReference type="EMBL" id="CBS91457.1"/>
    </source>
</evidence>
<accession>G7ZIX2</accession>
<dbReference type="AlphaFoldDB" id="G7ZIX2"/>
<feature type="domain" description="Sulfotransferase" evidence="3">
    <location>
        <begin position="18"/>
        <end position="222"/>
    </location>
</feature>
<dbReference type="InterPro" id="IPR000863">
    <property type="entry name" value="Sulfotransferase_dom"/>
</dbReference>
<evidence type="ECO:0000313" key="5">
    <source>
        <dbReference type="Proteomes" id="UP000005667"/>
    </source>
</evidence>
<proteinExistence type="inferred from homology"/>
<keyword evidence="5" id="KW-1185">Reference proteome</keyword>
<dbReference type="OrthoDB" id="9804504at2"/>
<organism evidence="4 5">
    <name type="scientific">Azospirillum lipoferum (strain 4B)</name>
    <dbReference type="NCBI Taxonomy" id="862719"/>
    <lineage>
        <taxon>Bacteria</taxon>
        <taxon>Pseudomonadati</taxon>
        <taxon>Pseudomonadota</taxon>
        <taxon>Alphaproteobacteria</taxon>
        <taxon>Rhodospirillales</taxon>
        <taxon>Azospirillaceae</taxon>
        <taxon>Azospirillum</taxon>
    </lineage>
</organism>
<geneLocation type="plasmid" evidence="4 5">
    <name>AZO_p6</name>
</geneLocation>
<dbReference type="EMBL" id="FQ311874">
    <property type="protein sequence ID" value="CBS91457.1"/>
    <property type="molecule type" value="Genomic_DNA"/>
</dbReference>
<dbReference type="PANTHER" id="PTHR11783">
    <property type="entry name" value="SULFOTRANSFERASE SULT"/>
    <property type="match status" value="1"/>
</dbReference>
<dbReference type="KEGG" id="ali:AZOLI_p60034"/>